<gene>
    <name evidence="5" type="ORF">ABIE13_002724</name>
</gene>
<organism evidence="5 6">
    <name type="scientific">Ottowia thiooxydans</name>
    <dbReference type="NCBI Taxonomy" id="219182"/>
    <lineage>
        <taxon>Bacteria</taxon>
        <taxon>Pseudomonadati</taxon>
        <taxon>Pseudomonadota</taxon>
        <taxon>Betaproteobacteria</taxon>
        <taxon>Burkholderiales</taxon>
        <taxon>Comamonadaceae</taxon>
        <taxon>Ottowia</taxon>
    </lineage>
</organism>
<dbReference type="PANTHER" id="PTHR30502:SF0">
    <property type="entry name" value="PHOSPHOENOLPYRUVATE CARBOXYLASE FAMILY PROTEIN"/>
    <property type="match status" value="1"/>
</dbReference>
<evidence type="ECO:0000256" key="1">
    <source>
        <dbReference type="ARBA" id="ARBA00005568"/>
    </source>
</evidence>
<sequence>MRAEKNLQLARAERVEAPRIGTFIKTNAPSLVEVLGTTGLDFGVLDAEHAPFDRNALDLMLLAGRAAGLPLYVRVPDTMASTILNALDLGACGIVVPRVDSADMARHVVSCARYGGGTRGYSGSPRAADYGSADGATARARGDLLPVICQIESVEGLASVREIAAVAGVDGLFIGRADLALSMGESGSRAANVMAATDLIMAAAREAGKFSVLYASAQEQQELAGRGADWLVVESDQSLMKLAAVALTSANADRIAHLCGRGQP</sequence>
<dbReference type="InterPro" id="IPR050251">
    <property type="entry name" value="HpcH-HpaI_aldolase"/>
</dbReference>
<dbReference type="InterPro" id="IPR005000">
    <property type="entry name" value="Aldolase/citrate-lyase_domain"/>
</dbReference>
<name>A0ABV2Q992_9BURK</name>
<dbReference type="Gene3D" id="3.20.20.60">
    <property type="entry name" value="Phosphoenolpyruvate-binding domains"/>
    <property type="match status" value="1"/>
</dbReference>
<feature type="domain" description="HpcH/HpaI aldolase/citrate lyase" evidence="4">
    <location>
        <begin position="19"/>
        <end position="233"/>
    </location>
</feature>
<keyword evidence="2" id="KW-0479">Metal-binding</keyword>
<evidence type="ECO:0000256" key="3">
    <source>
        <dbReference type="ARBA" id="ARBA00023239"/>
    </source>
</evidence>
<evidence type="ECO:0000259" key="4">
    <source>
        <dbReference type="Pfam" id="PF03328"/>
    </source>
</evidence>
<dbReference type="Proteomes" id="UP001549320">
    <property type="component" value="Unassembled WGS sequence"/>
</dbReference>
<dbReference type="Pfam" id="PF03328">
    <property type="entry name" value="HpcH_HpaI"/>
    <property type="match status" value="1"/>
</dbReference>
<comment type="similarity">
    <text evidence="1">Belongs to the HpcH/HpaI aldolase family.</text>
</comment>
<accession>A0ABV2Q992</accession>
<evidence type="ECO:0000313" key="5">
    <source>
        <dbReference type="EMBL" id="MET4577613.1"/>
    </source>
</evidence>
<evidence type="ECO:0000256" key="2">
    <source>
        <dbReference type="ARBA" id="ARBA00022723"/>
    </source>
</evidence>
<protein>
    <submittedName>
        <fullName evidence="5">2-keto-3-deoxy-L-rhamnonate aldolase RhmA</fullName>
    </submittedName>
</protein>
<dbReference type="InterPro" id="IPR040442">
    <property type="entry name" value="Pyrv_kinase-like_dom_sf"/>
</dbReference>
<dbReference type="PANTHER" id="PTHR30502">
    <property type="entry name" value="2-KETO-3-DEOXY-L-RHAMNONATE ALDOLASE"/>
    <property type="match status" value="1"/>
</dbReference>
<dbReference type="SUPFAM" id="SSF51621">
    <property type="entry name" value="Phosphoenolpyruvate/pyruvate domain"/>
    <property type="match status" value="1"/>
</dbReference>
<comment type="caution">
    <text evidence="5">The sequence shown here is derived from an EMBL/GenBank/DDBJ whole genome shotgun (WGS) entry which is preliminary data.</text>
</comment>
<proteinExistence type="inferred from homology"/>
<dbReference type="EMBL" id="JBEPSH010000005">
    <property type="protein sequence ID" value="MET4577613.1"/>
    <property type="molecule type" value="Genomic_DNA"/>
</dbReference>
<reference evidence="5 6" key="1">
    <citation type="submission" date="2024-06" db="EMBL/GenBank/DDBJ databases">
        <title>Sorghum-associated microbial communities from plants grown in Nebraska, USA.</title>
        <authorList>
            <person name="Schachtman D."/>
        </authorList>
    </citation>
    <scope>NUCLEOTIDE SEQUENCE [LARGE SCALE GENOMIC DNA]</scope>
    <source>
        <strain evidence="5 6">2709</strain>
    </source>
</reference>
<dbReference type="InterPro" id="IPR015813">
    <property type="entry name" value="Pyrv/PenolPyrv_kinase-like_dom"/>
</dbReference>
<evidence type="ECO:0000313" key="6">
    <source>
        <dbReference type="Proteomes" id="UP001549320"/>
    </source>
</evidence>
<keyword evidence="6" id="KW-1185">Reference proteome</keyword>
<dbReference type="RefSeq" id="WP_354444148.1">
    <property type="nucleotide sequence ID" value="NZ_JBEPSH010000005.1"/>
</dbReference>
<keyword evidence="3" id="KW-0456">Lyase</keyword>